<dbReference type="PANTHER" id="PTHR43547:SF2">
    <property type="entry name" value="HYBRID SIGNAL TRANSDUCTION HISTIDINE KINASE C"/>
    <property type="match status" value="1"/>
</dbReference>
<evidence type="ECO:0000256" key="11">
    <source>
        <dbReference type="ARBA" id="ARBA00023136"/>
    </source>
</evidence>
<evidence type="ECO:0000256" key="4">
    <source>
        <dbReference type="ARBA" id="ARBA00022475"/>
    </source>
</evidence>
<accession>A0A0S6W9I2</accession>
<dbReference type="PANTHER" id="PTHR43547">
    <property type="entry name" value="TWO-COMPONENT HISTIDINE KINASE"/>
    <property type="match status" value="1"/>
</dbReference>
<evidence type="ECO:0000259" key="14">
    <source>
        <dbReference type="PROSITE" id="PS50109"/>
    </source>
</evidence>
<name>A0A0S6W9I2_VECG1</name>
<evidence type="ECO:0000256" key="13">
    <source>
        <dbReference type="SAM" id="Coils"/>
    </source>
</evidence>
<dbReference type="Gene3D" id="1.10.287.130">
    <property type="match status" value="1"/>
</dbReference>
<dbReference type="EC" id="2.7.13.3" evidence="3"/>
<dbReference type="InterPro" id="IPR003661">
    <property type="entry name" value="HisK_dim/P_dom"/>
</dbReference>
<dbReference type="InterPro" id="IPR005467">
    <property type="entry name" value="His_kinase_dom"/>
</dbReference>
<dbReference type="InterPro" id="IPR036097">
    <property type="entry name" value="HisK_dim/P_sf"/>
</dbReference>
<dbReference type="Gene3D" id="3.30.565.10">
    <property type="entry name" value="Histidine kinase-like ATPase, C-terminal domain"/>
    <property type="match status" value="1"/>
</dbReference>
<dbReference type="AlphaFoldDB" id="A0A0S6W9I2"/>
<dbReference type="InterPro" id="IPR011006">
    <property type="entry name" value="CheY-like_superfamily"/>
</dbReference>
<dbReference type="CDD" id="cd19920">
    <property type="entry name" value="REC_PA4781-like"/>
    <property type="match status" value="1"/>
</dbReference>
<dbReference type="EMBL" id="DF820463">
    <property type="protein sequence ID" value="GAK55099.1"/>
    <property type="molecule type" value="Genomic_DNA"/>
</dbReference>
<keyword evidence="10" id="KW-0902">Two-component regulatory system</keyword>
<feature type="domain" description="Histidine kinase" evidence="14">
    <location>
        <begin position="178"/>
        <end position="396"/>
    </location>
</feature>
<evidence type="ECO:0000256" key="8">
    <source>
        <dbReference type="ARBA" id="ARBA00022777"/>
    </source>
</evidence>
<keyword evidence="8 16" id="KW-0418">Kinase</keyword>
<evidence type="ECO:0000256" key="7">
    <source>
        <dbReference type="ARBA" id="ARBA00022741"/>
    </source>
</evidence>
<comment type="subcellular location">
    <subcellularLocation>
        <location evidence="2">Cell membrane</location>
    </subcellularLocation>
</comment>
<keyword evidence="11" id="KW-0472">Membrane</keyword>
<dbReference type="SMART" id="SM00448">
    <property type="entry name" value="REC"/>
    <property type="match status" value="1"/>
</dbReference>
<dbReference type="InterPro" id="IPR036890">
    <property type="entry name" value="HATPase_C_sf"/>
</dbReference>
<dbReference type="PROSITE" id="PS50110">
    <property type="entry name" value="RESPONSE_REGULATORY"/>
    <property type="match status" value="1"/>
</dbReference>
<evidence type="ECO:0000256" key="9">
    <source>
        <dbReference type="ARBA" id="ARBA00022840"/>
    </source>
</evidence>
<evidence type="ECO:0000313" key="17">
    <source>
        <dbReference type="Proteomes" id="UP000030661"/>
    </source>
</evidence>
<evidence type="ECO:0000256" key="5">
    <source>
        <dbReference type="ARBA" id="ARBA00022553"/>
    </source>
</evidence>
<evidence type="ECO:0000256" key="6">
    <source>
        <dbReference type="ARBA" id="ARBA00022679"/>
    </source>
</evidence>
<dbReference type="PRINTS" id="PR00344">
    <property type="entry name" value="BCTRLSENSOR"/>
</dbReference>
<dbReference type="InterPro" id="IPR001789">
    <property type="entry name" value="Sig_transdc_resp-reg_receiver"/>
</dbReference>
<dbReference type="eggNOG" id="COG3437">
    <property type="taxonomic scope" value="Bacteria"/>
</dbReference>
<evidence type="ECO:0000259" key="15">
    <source>
        <dbReference type="PROSITE" id="PS50110"/>
    </source>
</evidence>
<dbReference type="STRING" id="1499967.U27_01930"/>
<feature type="coiled-coil region" evidence="13">
    <location>
        <begin position="127"/>
        <end position="157"/>
    </location>
</feature>
<dbReference type="InterPro" id="IPR003594">
    <property type="entry name" value="HATPase_dom"/>
</dbReference>
<dbReference type="InterPro" id="IPR004358">
    <property type="entry name" value="Sig_transdc_His_kin-like_C"/>
</dbReference>
<dbReference type="Pfam" id="PF00072">
    <property type="entry name" value="Response_reg"/>
    <property type="match status" value="1"/>
</dbReference>
<comment type="catalytic activity">
    <reaction evidence="1">
        <text>ATP + protein L-histidine = ADP + protein N-phospho-L-histidine.</text>
        <dbReference type="EC" id="2.7.13.3"/>
    </reaction>
</comment>
<sequence length="404" mass="45635">MNENISQIPKPNILVVDDTPANLRLLNEILTGQGYIVRPVPDGRLAIASAKAAAPDLVLLDIRMPEMSGYEVCQELKTNELTREIPIIFISALHDVVDKVKAFELGGVDYITKPFQPEEVLSRVKTHLTLRTLQKRLQEKNEQLSEEIAERTHAEEALKASELQLRKNNASKDKFFSIIAHDLRGPISSLNDLTHFASENIDTYTLQQLKEIILLQRDTTENLAKLLENLLTWSRLQRDMIEFIPQEIDLKQLVKRSIALFTVQAEHKQISLKNSVQESVIIYADFNMIDTVIRNLVSNAIKFTHPNGSIEITVRQDQQYAEVSVTDNGIGIEPQHLAKLFDPEAKYKRLGTAHEKGTGLGLILCKEFVEHNGGRIWAESEVSKGSTFTFTLPKMGKQRNSEHG</sequence>
<dbReference type="Proteomes" id="UP000030661">
    <property type="component" value="Unassembled WGS sequence"/>
</dbReference>
<keyword evidence="6" id="KW-0808">Transferase</keyword>
<feature type="modified residue" description="4-aspartylphosphate" evidence="12">
    <location>
        <position position="61"/>
    </location>
</feature>
<dbReference type="Pfam" id="PF02518">
    <property type="entry name" value="HATPase_c"/>
    <property type="match status" value="1"/>
</dbReference>
<dbReference type="CDD" id="cd00075">
    <property type="entry name" value="HATPase"/>
    <property type="match status" value="1"/>
</dbReference>
<dbReference type="FunFam" id="3.30.565.10:FF:000023">
    <property type="entry name" value="PAS domain-containing sensor histidine kinase"/>
    <property type="match status" value="1"/>
</dbReference>
<keyword evidence="4" id="KW-1003">Cell membrane</keyword>
<evidence type="ECO:0000256" key="12">
    <source>
        <dbReference type="PROSITE-ProRule" id="PRU00169"/>
    </source>
</evidence>
<protein>
    <recommendedName>
        <fullName evidence="3">histidine kinase</fullName>
        <ecNumber evidence="3">2.7.13.3</ecNumber>
    </recommendedName>
</protein>
<evidence type="ECO:0000256" key="2">
    <source>
        <dbReference type="ARBA" id="ARBA00004236"/>
    </source>
</evidence>
<feature type="domain" description="Response regulatory" evidence="15">
    <location>
        <begin position="12"/>
        <end position="128"/>
    </location>
</feature>
<evidence type="ECO:0000256" key="10">
    <source>
        <dbReference type="ARBA" id="ARBA00023012"/>
    </source>
</evidence>
<keyword evidence="17" id="KW-1185">Reference proteome</keyword>
<evidence type="ECO:0000256" key="1">
    <source>
        <dbReference type="ARBA" id="ARBA00000085"/>
    </source>
</evidence>
<evidence type="ECO:0000313" key="16">
    <source>
        <dbReference type="EMBL" id="GAK55099.1"/>
    </source>
</evidence>
<dbReference type="PROSITE" id="PS50109">
    <property type="entry name" value="HIS_KIN"/>
    <property type="match status" value="1"/>
</dbReference>
<dbReference type="GO" id="GO:0005524">
    <property type="term" value="F:ATP binding"/>
    <property type="evidence" value="ECO:0007669"/>
    <property type="project" value="UniProtKB-KW"/>
</dbReference>
<dbReference type="CDD" id="cd00082">
    <property type="entry name" value="HisKA"/>
    <property type="match status" value="1"/>
</dbReference>
<keyword evidence="9" id="KW-0067">ATP-binding</keyword>
<dbReference type="SMART" id="SM00388">
    <property type="entry name" value="HisKA"/>
    <property type="match status" value="1"/>
</dbReference>
<dbReference type="eggNOG" id="COG2205">
    <property type="taxonomic scope" value="Bacteria"/>
</dbReference>
<keyword evidence="7" id="KW-0547">Nucleotide-binding</keyword>
<organism evidence="16">
    <name type="scientific">Vecturithrix granuli</name>
    <dbReference type="NCBI Taxonomy" id="1499967"/>
    <lineage>
        <taxon>Bacteria</taxon>
        <taxon>Candidatus Moduliflexota</taxon>
        <taxon>Candidatus Vecturitrichia</taxon>
        <taxon>Candidatus Vecturitrichales</taxon>
        <taxon>Candidatus Vecturitrichaceae</taxon>
        <taxon>Candidatus Vecturithrix</taxon>
    </lineage>
</organism>
<dbReference type="Gene3D" id="3.40.50.2300">
    <property type="match status" value="1"/>
</dbReference>
<dbReference type="SUPFAM" id="SSF47384">
    <property type="entry name" value="Homodimeric domain of signal transducing histidine kinase"/>
    <property type="match status" value="1"/>
</dbReference>
<keyword evidence="5 12" id="KW-0597">Phosphoprotein</keyword>
<dbReference type="SUPFAM" id="SSF55874">
    <property type="entry name" value="ATPase domain of HSP90 chaperone/DNA topoisomerase II/histidine kinase"/>
    <property type="match status" value="1"/>
</dbReference>
<dbReference type="GO" id="GO:0000155">
    <property type="term" value="F:phosphorelay sensor kinase activity"/>
    <property type="evidence" value="ECO:0007669"/>
    <property type="project" value="InterPro"/>
</dbReference>
<dbReference type="SUPFAM" id="SSF52172">
    <property type="entry name" value="CheY-like"/>
    <property type="match status" value="1"/>
</dbReference>
<proteinExistence type="predicted"/>
<evidence type="ECO:0000256" key="3">
    <source>
        <dbReference type="ARBA" id="ARBA00012438"/>
    </source>
</evidence>
<dbReference type="SMART" id="SM00387">
    <property type="entry name" value="HATPase_c"/>
    <property type="match status" value="1"/>
</dbReference>
<gene>
    <name evidence="16" type="ORF">U27_01930</name>
</gene>
<dbReference type="GO" id="GO:0005886">
    <property type="term" value="C:plasma membrane"/>
    <property type="evidence" value="ECO:0007669"/>
    <property type="project" value="UniProtKB-SubCell"/>
</dbReference>
<reference evidence="16" key="1">
    <citation type="journal article" date="2015" name="PeerJ">
        <title>First genomic representation of candidate bacterial phylum KSB3 points to enhanced environmental sensing as a trigger of wastewater bulking.</title>
        <authorList>
            <person name="Sekiguchi Y."/>
            <person name="Ohashi A."/>
            <person name="Parks D.H."/>
            <person name="Yamauchi T."/>
            <person name="Tyson G.W."/>
            <person name="Hugenholtz P."/>
        </authorList>
    </citation>
    <scope>NUCLEOTIDE SEQUENCE [LARGE SCALE GENOMIC DNA]</scope>
</reference>
<keyword evidence="13" id="KW-0175">Coiled coil</keyword>
<dbReference type="HOGENOM" id="CLU_000445_114_72_0"/>